<dbReference type="Proteomes" id="UP000327013">
    <property type="component" value="Unassembled WGS sequence"/>
</dbReference>
<dbReference type="EMBL" id="VIBQ01000014">
    <property type="protein sequence ID" value="KAB8349445.1"/>
    <property type="molecule type" value="Genomic_DNA"/>
</dbReference>
<keyword evidence="12" id="KW-0406">Ion transport</keyword>
<evidence type="ECO:0000256" key="7">
    <source>
        <dbReference type="ARBA" id="ARBA00022490"/>
    </source>
</evidence>
<evidence type="ECO:0000256" key="11">
    <source>
        <dbReference type="ARBA" id="ARBA00022807"/>
    </source>
</evidence>
<dbReference type="Pfam" id="PF11698">
    <property type="entry name" value="V-ATPase_H_C"/>
    <property type="match status" value="1"/>
</dbReference>
<sequence length="1002" mass="112130">MSLDPPAYILSLQNNIRARPISWEGAVRARTITDADLKRIKSIDKVRKEQRKQTIESDLDGFAQLLLGGADAQSIFQAAAKRQDIIQNLDVPSFVQTLTRHPNPYQPLLPFLTQSSNPEEPIPLLTSSVLSSLISQGLAASNKTPAHVDEALPKLFSYLSTLARSSDSGLQDIAVQEYSALLKTRASRELYWSQRKETLNPLIEILRAAAGTTSSGDTTPMNGNASVRSLGTDTGLAGGVGIQLLYHVLLVIWQLTFEGDLVGQGLDEEHDIVPLCAQLLRVSPKEKISRVLLAILNNLLTSNNQTLLPAAIQARLPSLLANVKGRHINDEEFLGDLDSLKAMLEDYSKSQTTFDEYAAEVRSGHLRWSPPHRKPEFWKENARKILEENKGELAKKLAEILSKSWESDRQVLAIGCNDVACLIKEVPEKKGALEKAGLKARVMELMQAPEETIRYESLRATGEWLSPCEEAEYYTCLFQPRPALSSDCGGWRLEAYRALRNRIGRALAKPEIREQLVERLRALELRSQQRQRKTQKGTLMEKGYVFVEDNNVARRPAPPAYEHPSQEISVTTIERWEKEVLEDPKVRHTLCAAKISDSQTFNISIPHEGAPVTNQRSSGRCWLFASTNVFRIALMKKHKLKEFELSQAYLFFWDKLEKANYFLENVLDTVDEPLDGRILQTLMQSPVGDGGQWDMVANLVNKYGLVPQTLYPDSFNAMNSSAMGSLITTKLREDALRLREQAKSNEKSSLAATKSAMMREIHLILTLMLGPPPSPKETFDWEFYDRDGKLHKLSTSPLAFSQELSSSTAMRLCGGTDVHQLFSLVHDPRNEYETLLSVERLGNVWGALPIRYVNVKMSTLKKACIQMLRKGMPVFFGSDVGKFSDSARGIMDTALFDYELGFNVRLGMSKAERLMTGESAMTHAMVLTGVHVEDGQDVRWRVENSWSETAGDKGYFVMSAAWMDEFVYQAVVDPSCVASELKNILKSEPTVLPPWDPMGALA</sequence>
<dbReference type="Gene3D" id="1.25.40.150">
    <property type="entry name" value="V-type ATPase, subunit H, C-terminal domain"/>
    <property type="match status" value="1"/>
</dbReference>
<dbReference type="GO" id="GO:0046961">
    <property type="term" value="F:proton-transporting ATPase activity, rotational mechanism"/>
    <property type="evidence" value="ECO:0007669"/>
    <property type="project" value="InterPro"/>
</dbReference>
<evidence type="ECO:0000256" key="2">
    <source>
        <dbReference type="ARBA" id="ARBA00004496"/>
    </source>
</evidence>
<evidence type="ECO:0000256" key="9">
    <source>
        <dbReference type="ARBA" id="ARBA00022781"/>
    </source>
</evidence>
<dbReference type="AlphaFoldDB" id="A0A5N6KV99"/>
<dbReference type="PROSITE" id="PS00139">
    <property type="entry name" value="THIOL_PROTEASE_CYS"/>
    <property type="match status" value="1"/>
</dbReference>
<dbReference type="SUPFAM" id="SSF54001">
    <property type="entry name" value="Cysteine proteinases"/>
    <property type="match status" value="1"/>
</dbReference>
<evidence type="ECO:0000256" key="3">
    <source>
        <dbReference type="ARBA" id="ARBA00008613"/>
    </source>
</evidence>
<keyword evidence="10" id="KW-0378">Hydrolase</keyword>
<dbReference type="GO" id="GO:0000221">
    <property type="term" value="C:vacuolar proton-transporting V-type ATPase, V1 domain"/>
    <property type="evidence" value="ECO:0007669"/>
    <property type="project" value="InterPro"/>
</dbReference>
<keyword evidence="15" id="KW-1185">Reference proteome</keyword>
<dbReference type="FunFam" id="3.90.70.10:FF:000021">
    <property type="entry name" value="Bleomycin hydrolase"/>
    <property type="match status" value="1"/>
</dbReference>
<dbReference type="InterPro" id="IPR038765">
    <property type="entry name" value="Papain-like_cys_pep_sf"/>
</dbReference>
<dbReference type="InterPro" id="IPR025660">
    <property type="entry name" value="Pept_his_AS"/>
</dbReference>
<reference evidence="14 15" key="1">
    <citation type="submission" date="2019-06" db="EMBL/GenBank/DDBJ databases">
        <title>A chromosomal-level reference genome of Carpinus fangiana (Coryloideae, Betulaceae).</title>
        <authorList>
            <person name="Yang X."/>
            <person name="Wang Z."/>
            <person name="Zhang L."/>
            <person name="Hao G."/>
            <person name="Liu J."/>
            <person name="Yang Y."/>
        </authorList>
    </citation>
    <scope>NUCLEOTIDE SEQUENCE [LARGE SCALE GENOMIC DNA]</scope>
    <source>
        <strain evidence="14">Cfa_2016G</strain>
        <tissue evidence="14">Leaf</tissue>
    </source>
</reference>
<comment type="subcellular location">
    <subcellularLocation>
        <location evidence="2">Cytoplasm</location>
    </subcellularLocation>
</comment>
<evidence type="ECO:0000256" key="5">
    <source>
        <dbReference type="ARBA" id="ARBA00022227"/>
    </source>
</evidence>
<dbReference type="Gene3D" id="3.90.70.10">
    <property type="entry name" value="Cysteine proteinases"/>
    <property type="match status" value="1"/>
</dbReference>
<dbReference type="InterPro" id="IPR004908">
    <property type="entry name" value="ATPase_V1-cplx_hsu"/>
</dbReference>
<dbReference type="InterPro" id="IPR000169">
    <property type="entry name" value="Pept_cys_AS"/>
</dbReference>
<name>A0A5N6KV99_9ROSI</name>
<dbReference type="Pfam" id="PF03051">
    <property type="entry name" value="Peptidase_C1_2"/>
    <property type="match status" value="1"/>
</dbReference>
<dbReference type="GO" id="GO:0006508">
    <property type="term" value="P:proteolysis"/>
    <property type="evidence" value="ECO:0007669"/>
    <property type="project" value="UniProtKB-KW"/>
</dbReference>
<comment type="catalytic activity">
    <reaction evidence="1">
        <text>Inactivates bleomycin B2 (a cytotoxic glycometallopeptide) by hydrolysis of a carboxyamide bond of beta-aminoalanine, but also shows general aminopeptidase activity. The specificity varies somewhat with source, but amino acid arylamides of Met, Leu and Ala are preferred.</text>
        <dbReference type="EC" id="3.4.22.40"/>
    </reaction>
</comment>
<evidence type="ECO:0000256" key="12">
    <source>
        <dbReference type="ARBA" id="ARBA00023065"/>
    </source>
</evidence>
<dbReference type="PANTHER" id="PTHR10363:SF2">
    <property type="entry name" value="BLEOMYCIN HYDROLASE"/>
    <property type="match status" value="1"/>
</dbReference>
<accession>A0A5N6KV99</accession>
<keyword evidence="9" id="KW-0375">Hydrogen ion transport</keyword>
<dbReference type="PANTHER" id="PTHR10363">
    <property type="entry name" value="BLEOMYCIN HYDROLASE"/>
    <property type="match status" value="1"/>
</dbReference>
<protein>
    <recommendedName>
        <fullName evidence="5">Bleomycin hydrolase</fullName>
        <ecNumber evidence="4">3.4.22.40</ecNumber>
    </recommendedName>
</protein>
<keyword evidence="8" id="KW-0645">Protease</keyword>
<evidence type="ECO:0000256" key="10">
    <source>
        <dbReference type="ARBA" id="ARBA00022801"/>
    </source>
</evidence>
<dbReference type="InterPro" id="IPR011989">
    <property type="entry name" value="ARM-like"/>
</dbReference>
<dbReference type="SUPFAM" id="SSF48371">
    <property type="entry name" value="ARM repeat"/>
    <property type="match status" value="1"/>
</dbReference>
<dbReference type="GO" id="GO:0070005">
    <property type="term" value="F:cysteine-type aminopeptidase activity"/>
    <property type="evidence" value="ECO:0007669"/>
    <property type="project" value="InterPro"/>
</dbReference>
<evidence type="ECO:0000313" key="15">
    <source>
        <dbReference type="Proteomes" id="UP000327013"/>
    </source>
</evidence>
<organism evidence="14 15">
    <name type="scientific">Carpinus fangiana</name>
    <dbReference type="NCBI Taxonomy" id="176857"/>
    <lineage>
        <taxon>Eukaryota</taxon>
        <taxon>Viridiplantae</taxon>
        <taxon>Streptophyta</taxon>
        <taxon>Embryophyta</taxon>
        <taxon>Tracheophyta</taxon>
        <taxon>Spermatophyta</taxon>
        <taxon>Magnoliopsida</taxon>
        <taxon>eudicotyledons</taxon>
        <taxon>Gunneridae</taxon>
        <taxon>Pentapetalae</taxon>
        <taxon>rosids</taxon>
        <taxon>fabids</taxon>
        <taxon>Fagales</taxon>
        <taxon>Betulaceae</taxon>
        <taxon>Carpinus</taxon>
    </lineage>
</organism>
<dbReference type="GO" id="GO:0043418">
    <property type="term" value="P:homocysteine catabolic process"/>
    <property type="evidence" value="ECO:0007669"/>
    <property type="project" value="TreeGrafter"/>
</dbReference>
<dbReference type="PROSITE" id="PS00639">
    <property type="entry name" value="THIOL_PROTEASE_HIS"/>
    <property type="match status" value="1"/>
</dbReference>
<comment type="similarity">
    <text evidence="3">Belongs to the V-ATPase H subunit family.</text>
</comment>
<comment type="caution">
    <text evidence="14">The sequence shown here is derived from an EMBL/GenBank/DDBJ whole genome shotgun (WGS) entry which is preliminary data.</text>
</comment>
<dbReference type="InterPro" id="IPR038497">
    <property type="entry name" value="ATPase_V1-cplx_hsu_C_sf"/>
</dbReference>
<keyword evidence="6" id="KW-0813">Transport</keyword>
<keyword evidence="11" id="KW-0788">Thiol protease</keyword>
<dbReference type="GO" id="GO:0009636">
    <property type="term" value="P:response to toxic substance"/>
    <property type="evidence" value="ECO:0007669"/>
    <property type="project" value="TreeGrafter"/>
</dbReference>
<dbReference type="Pfam" id="PF03224">
    <property type="entry name" value="V-ATPase_H_N"/>
    <property type="match status" value="1"/>
</dbReference>
<evidence type="ECO:0000256" key="1">
    <source>
        <dbReference type="ARBA" id="ARBA00000423"/>
    </source>
</evidence>
<feature type="domain" description="ATPase V1 complex subunit H C-terminal" evidence="13">
    <location>
        <begin position="351"/>
        <end position="466"/>
    </location>
</feature>
<dbReference type="FunFam" id="1.25.40.150:FF:000002">
    <property type="entry name" value="V-type proton ATPase subunit H"/>
    <property type="match status" value="1"/>
</dbReference>
<dbReference type="Gene3D" id="1.25.10.10">
    <property type="entry name" value="Leucine-rich Repeat Variant"/>
    <property type="match status" value="1"/>
</dbReference>
<dbReference type="GO" id="GO:0004197">
    <property type="term" value="F:cysteine-type endopeptidase activity"/>
    <property type="evidence" value="ECO:0007669"/>
    <property type="project" value="UniProtKB-EC"/>
</dbReference>
<evidence type="ECO:0000256" key="6">
    <source>
        <dbReference type="ARBA" id="ARBA00022448"/>
    </source>
</evidence>
<dbReference type="EC" id="3.4.22.40" evidence="4"/>
<dbReference type="OrthoDB" id="10263554at2759"/>
<evidence type="ECO:0000259" key="13">
    <source>
        <dbReference type="Pfam" id="PF11698"/>
    </source>
</evidence>
<dbReference type="CDD" id="cd00585">
    <property type="entry name" value="Peptidase_C1B"/>
    <property type="match status" value="1"/>
</dbReference>
<dbReference type="InterPro" id="IPR016024">
    <property type="entry name" value="ARM-type_fold"/>
</dbReference>
<proteinExistence type="inferred from homology"/>
<evidence type="ECO:0000256" key="8">
    <source>
        <dbReference type="ARBA" id="ARBA00022670"/>
    </source>
</evidence>
<gene>
    <name evidence="14" type="ORF">FH972_023472</name>
</gene>
<dbReference type="InterPro" id="IPR004134">
    <property type="entry name" value="Peptidase_C1B"/>
</dbReference>
<keyword evidence="7" id="KW-0963">Cytoplasm</keyword>
<evidence type="ECO:0000313" key="14">
    <source>
        <dbReference type="EMBL" id="KAB8349445.1"/>
    </source>
</evidence>
<evidence type="ECO:0000256" key="4">
    <source>
        <dbReference type="ARBA" id="ARBA00012465"/>
    </source>
</evidence>
<dbReference type="InterPro" id="IPR011987">
    <property type="entry name" value="ATPase_V1-cplx_hsu_C"/>
</dbReference>